<proteinExistence type="predicted"/>
<evidence type="ECO:0000313" key="1">
    <source>
        <dbReference type="EMBL" id="OWQ91843.1"/>
    </source>
</evidence>
<dbReference type="GO" id="GO:0004519">
    <property type="term" value="F:endonuclease activity"/>
    <property type="evidence" value="ECO:0007669"/>
    <property type="project" value="InterPro"/>
</dbReference>
<dbReference type="GO" id="GO:0003723">
    <property type="term" value="F:RNA binding"/>
    <property type="evidence" value="ECO:0007669"/>
    <property type="project" value="InterPro"/>
</dbReference>
<accession>A0A246JH52</accession>
<dbReference type="OrthoDB" id="9799912at2"/>
<evidence type="ECO:0000313" key="2">
    <source>
        <dbReference type="Proteomes" id="UP000197468"/>
    </source>
</evidence>
<reference evidence="1 2" key="1">
    <citation type="journal article" date="2008" name="Int. J. Syst. Evol. Microbiol.">
        <title>Description of Roseateles aquatilis sp. nov. and Roseateles terrae sp. nov., in the class Betaproteobacteria, and emended description of the genus Roseateles.</title>
        <authorList>
            <person name="Gomila M."/>
            <person name="Bowien B."/>
            <person name="Falsen E."/>
            <person name="Moore E.R."/>
            <person name="Lalucat J."/>
        </authorList>
    </citation>
    <scope>NUCLEOTIDE SEQUENCE [LARGE SCALE GENOMIC DNA]</scope>
    <source>
        <strain evidence="1 2">CCUG 48205</strain>
    </source>
</reference>
<comment type="caution">
    <text evidence="1">The sequence shown here is derived from an EMBL/GenBank/DDBJ whole genome shotgun (WGS) entry which is preliminary data.</text>
</comment>
<dbReference type="RefSeq" id="WP_088383503.1">
    <property type="nucleotide sequence ID" value="NZ_NIOF01000002.1"/>
</dbReference>
<dbReference type="InterPro" id="IPR018669">
    <property type="entry name" value="Toxin_HigB"/>
</dbReference>
<name>A0A246JH52_9BURK</name>
<organism evidence="1 2">
    <name type="scientific">Roseateles aquatilis</name>
    <dbReference type="NCBI Taxonomy" id="431061"/>
    <lineage>
        <taxon>Bacteria</taxon>
        <taxon>Pseudomonadati</taxon>
        <taxon>Pseudomonadota</taxon>
        <taxon>Betaproteobacteria</taxon>
        <taxon>Burkholderiales</taxon>
        <taxon>Sphaerotilaceae</taxon>
        <taxon>Roseateles</taxon>
    </lineage>
</organism>
<protein>
    <submittedName>
        <fullName evidence="1">Addiction module toxin RelE</fullName>
    </submittedName>
</protein>
<dbReference type="Pfam" id="PF09907">
    <property type="entry name" value="HigB_toxin"/>
    <property type="match status" value="1"/>
</dbReference>
<sequence length="102" mass="11736">MNIVARKTLADFWSLRSHRTAEQPLKAWYAEASRASWNSPQDIKIQYRNASFVGNNRVVFNIKGNDYRLVVAVAYDYASVYVKFIGTHAQYDKIDAATIEME</sequence>
<gene>
    <name evidence="1" type="ORF">CDN99_05580</name>
</gene>
<keyword evidence="2" id="KW-1185">Reference proteome</keyword>
<dbReference type="AlphaFoldDB" id="A0A246JH52"/>
<dbReference type="EMBL" id="NIOF01000002">
    <property type="protein sequence ID" value="OWQ91843.1"/>
    <property type="molecule type" value="Genomic_DNA"/>
</dbReference>
<dbReference type="GO" id="GO:0110001">
    <property type="term" value="C:toxin-antitoxin complex"/>
    <property type="evidence" value="ECO:0007669"/>
    <property type="project" value="InterPro"/>
</dbReference>
<dbReference type="Proteomes" id="UP000197468">
    <property type="component" value="Unassembled WGS sequence"/>
</dbReference>